<keyword evidence="7" id="KW-0325">Glycoprotein</keyword>
<dbReference type="InterPro" id="IPR052192">
    <property type="entry name" value="Insect_Ionotropic_Sensory_Rcpt"/>
</dbReference>
<keyword evidence="10" id="KW-1185">Reference proteome</keyword>
<dbReference type="HOGENOM" id="CLU_028766_1_0_1"/>
<proteinExistence type="predicted"/>
<dbReference type="KEGG" id="dmo:Dmoj_GI13839"/>
<dbReference type="FunCoup" id="B4KVY9">
    <property type="interactions" value="18"/>
</dbReference>
<organism evidence="9 10">
    <name type="scientific">Drosophila mojavensis</name>
    <name type="common">Fruit fly</name>
    <dbReference type="NCBI Taxonomy" id="7230"/>
    <lineage>
        <taxon>Eukaryota</taxon>
        <taxon>Metazoa</taxon>
        <taxon>Ecdysozoa</taxon>
        <taxon>Arthropoda</taxon>
        <taxon>Hexapoda</taxon>
        <taxon>Insecta</taxon>
        <taxon>Pterygota</taxon>
        <taxon>Neoptera</taxon>
        <taxon>Endopterygota</taxon>
        <taxon>Diptera</taxon>
        <taxon>Brachycera</taxon>
        <taxon>Muscomorpha</taxon>
        <taxon>Ephydroidea</taxon>
        <taxon>Drosophilidae</taxon>
        <taxon>Drosophila</taxon>
    </lineage>
</organism>
<feature type="transmembrane region" description="Helical" evidence="8">
    <location>
        <begin position="463"/>
        <end position="487"/>
    </location>
</feature>
<evidence type="ECO:0000256" key="4">
    <source>
        <dbReference type="ARBA" id="ARBA00022989"/>
    </source>
</evidence>
<dbReference type="Proteomes" id="UP000009192">
    <property type="component" value="Unassembled WGS sequence"/>
</dbReference>
<feature type="transmembrane region" description="Helical" evidence="8">
    <location>
        <begin position="276"/>
        <end position="296"/>
    </location>
</feature>
<keyword evidence="3 8" id="KW-0812">Transmembrane</keyword>
<dbReference type="eggNOG" id="ENOG502TM0I">
    <property type="taxonomic scope" value="Eukaryota"/>
</dbReference>
<evidence type="ECO:0000313" key="9">
    <source>
        <dbReference type="EMBL" id="EDW19540.2"/>
    </source>
</evidence>
<name>B4KVY9_DROMO</name>
<evidence type="ECO:0000256" key="7">
    <source>
        <dbReference type="ARBA" id="ARBA00023180"/>
    </source>
</evidence>
<sequence length="497" mass="58624">MESTDGEAMPLQLDTPKMLIQLSNNSNPDFKLLGRFTEKTLIIVYIQAYPLDPRLMNFLPRLLWELHELNIIFITKEDPSNWQNDLYSYCFYNGFINVLLIQKLRPEILLYSYNPYPTMRTLRLPLLEDYLNRWRQLLNLQQYPVRTLLFSVEPRIFQYINRKGERIQSGYLYNVLKEFTDRHNSSIQIVKEIDVDELYDTAVPHSKPIASYLYFVRPFTWTLWLAVIAAIGYGMLMLYGSNRNRRTEIGKHFLSSWCNLLFISQPRIIFANWQQVVIHYIMLLSGFILTNFYLALLSSMLTSGLFEEDYNTFQDLERSPYTLLTDSYYASFMNESSYMPEIIKQRINVADSNVLETARVTMNTSYMYTRYEDRLDGFLFQQHLLKVPLFKVIPKSLWDGFMSFPVVNGLPYLNIMNTYLSRIFEHGILSKIKTDTYLDAIEGGITKFIASDGIERKPFSVEFYYYAFALWGVGLILASLCFFLELLRHRMTNQIQM</sequence>
<accession>B4KVY9</accession>
<dbReference type="PANTHER" id="PTHR42643:SF39">
    <property type="entry name" value="IONOTROPIC RECEPTOR 56A-RELATED"/>
    <property type="match status" value="1"/>
</dbReference>
<dbReference type="AlphaFoldDB" id="B4KVY9"/>
<protein>
    <recommendedName>
        <fullName evidence="11">Ionotropic glutamate receptor C-terminal domain-containing protein</fullName>
    </recommendedName>
</protein>
<dbReference type="PANTHER" id="PTHR42643">
    <property type="entry name" value="IONOTROPIC RECEPTOR 20A-RELATED"/>
    <property type="match status" value="1"/>
</dbReference>
<comment type="subcellular location">
    <subcellularLocation>
        <location evidence="1">Cell membrane</location>
        <topology evidence="1">Multi-pass membrane protein</topology>
    </subcellularLocation>
</comment>
<keyword evidence="6" id="KW-0675">Receptor</keyword>
<dbReference type="EMBL" id="CH933809">
    <property type="protein sequence ID" value="EDW19540.2"/>
    <property type="molecule type" value="Genomic_DNA"/>
</dbReference>
<dbReference type="OrthoDB" id="5984008at2759"/>
<evidence type="ECO:0000256" key="3">
    <source>
        <dbReference type="ARBA" id="ARBA00022692"/>
    </source>
</evidence>
<reference evidence="9 10" key="1">
    <citation type="journal article" date="2007" name="Nature">
        <title>Evolution of genes and genomes on the Drosophila phylogeny.</title>
        <authorList>
            <consortium name="Drosophila 12 Genomes Consortium"/>
            <person name="Clark A.G."/>
            <person name="Eisen M.B."/>
            <person name="Smith D.R."/>
            <person name="Bergman C.M."/>
            <person name="Oliver B."/>
            <person name="Markow T.A."/>
            <person name="Kaufman T.C."/>
            <person name="Kellis M."/>
            <person name="Gelbart W."/>
            <person name="Iyer V.N."/>
            <person name="Pollard D.A."/>
            <person name="Sackton T.B."/>
            <person name="Larracuente A.M."/>
            <person name="Singh N.D."/>
            <person name="Abad J.P."/>
            <person name="Abt D.N."/>
            <person name="Adryan B."/>
            <person name="Aguade M."/>
            <person name="Akashi H."/>
            <person name="Anderson W.W."/>
            <person name="Aquadro C.F."/>
            <person name="Ardell D.H."/>
            <person name="Arguello R."/>
            <person name="Artieri C.G."/>
            <person name="Barbash D.A."/>
            <person name="Barker D."/>
            <person name="Barsanti P."/>
            <person name="Batterham P."/>
            <person name="Batzoglou S."/>
            <person name="Begun D."/>
            <person name="Bhutkar A."/>
            <person name="Blanco E."/>
            <person name="Bosak S.A."/>
            <person name="Bradley R.K."/>
            <person name="Brand A.D."/>
            <person name="Brent M.R."/>
            <person name="Brooks A.N."/>
            <person name="Brown R.H."/>
            <person name="Butlin R.K."/>
            <person name="Caggese C."/>
            <person name="Calvi B.R."/>
            <person name="Bernardo de Carvalho A."/>
            <person name="Caspi A."/>
            <person name="Castrezana S."/>
            <person name="Celniker S.E."/>
            <person name="Chang J.L."/>
            <person name="Chapple C."/>
            <person name="Chatterji S."/>
            <person name="Chinwalla A."/>
            <person name="Civetta A."/>
            <person name="Clifton S.W."/>
            <person name="Comeron J.M."/>
            <person name="Costello J.C."/>
            <person name="Coyne J.A."/>
            <person name="Daub J."/>
            <person name="David R.G."/>
            <person name="Delcher A.L."/>
            <person name="Delehaunty K."/>
            <person name="Do C.B."/>
            <person name="Ebling H."/>
            <person name="Edwards K."/>
            <person name="Eickbush T."/>
            <person name="Evans J.D."/>
            <person name="Filipski A."/>
            <person name="Findeiss S."/>
            <person name="Freyhult E."/>
            <person name="Fulton L."/>
            <person name="Fulton R."/>
            <person name="Garcia A.C."/>
            <person name="Gardiner A."/>
            <person name="Garfield D.A."/>
            <person name="Garvin B.E."/>
            <person name="Gibson G."/>
            <person name="Gilbert D."/>
            <person name="Gnerre S."/>
            <person name="Godfrey J."/>
            <person name="Good R."/>
            <person name="Gotea V."/>
            <person name="Gravely B."/>
            <person name="Greenberg A.J."/>
            <person name="Griffiths-Jones S."/>
            <person name="Gross S."/>
            <person name="Guigo R."/>
            <person name="Gustafson E.A."/>
            <person name="Haerty W."/>
            <person name="Hahn M.W."/>
            <person name="Halligan D.L."/>
            <person name="Halpern A.L."/>
            <person name="Halter G.M."/>
            <person name="Han M.V."/>
            <person name="Heger A."/>
            <person name="Hillier L."/>
            <person name="Hinrichs A.S."/>
            <person name="Holmes I."/>
            <person name="Hoskins R.A."/>
            <person name="Hubisz M.J."/>
            <person name="Hultmark D."/>
            <person name="Huntley M.A."/>
            <person name="Jaffe D.B."/>
            <person name="Jagadeeshan S."/>
            <person name="Jeck W.R."/>
            <person name="Johnson J."/>
            <person name="Jones C.D."/>
            <person name="Jordan W.C."/>
            <person name="Karpen G.H."/>
            <person name="Kataoka E."/>
            <person name="Keightley P.D."/>
            <person name="Kheradpour P."/>
            <person name="Kirkness E.F."/>
            <person name="Koerich L.B."/>
            <person name="Kristiansen K."/>
            <person name="Kudrna D."/>
            <person name="Kulathinal R.J."/>
            <person name="Kumar S."/>
            <person name="Kwok R."/>
            <person name="Lander E."/>
            <person name="Langley C.H."/>
            <person name="Lapoint R."/>
            <person name="Lazzaro B.P."/>
            <person name="Lee S.J."/>
            <person name="Levesque L."/>
            <person name="Li R."/>
            <person name="Lin C.F."/>
            <person name="Lin M.F."/>
            <person name="Lindblad-Toh K."/>
            <person name="Llopart A."/>
            <person name="Long M."/>
            <person name="Low L."/>
            <person name="Lozovsky E."/>
            <person name="Lu J."/>
            <person name="Luo M."/>
            <person name="Machado C.A."/>
            <person name="Makalowski W."/>
            <person name="Marzo M."/>
            <person name="Matsuda M."/>
            <person name="Matzkin L."/>
            <person name="McAllister B."/>
            <person name="McBride C.S."/>
            <person name="McKernan B."/>
            <person name="McKernan K."/>
            <person name="Mendez-Lago M."/>
            <person name="Minx P."/>
            <person name="Mollenhauer M.U."/>
            <person name="Montooth K."/>
            <person name="Mount S.M."/>
            <person name="Mu X."/>
            <person name="Myers E."/>
            <person name="Negre B."/>
            <person name="Newfeld S."/>
            <person name="Nielsen R."/>
            <person name="Noor M.A."/>
            <person name="O'Grady P."/>
            <person name="Pachter L."/>
            <person name="Papaceit M."/>
            <person name="Parisi M.J."/>
            <person name="Parisi M."/>
            <person name="Parts L."/>
            <person name="Pedersen J.S."/>
            <person name="Pesole G."/>
            <person name="Phillippy A.M."/>
            <person name="Ponting C.P."/>
            <person name="Pop M."/>
            <person name="Porcelli D."/>
            <person name="Powell J.R."/>
            <person name="Prohaska S."/>
            <person name="Pruitt K."/>
            <person name="Puig M."/>
            <person name="Quesneville H."/>
            <person name="Ram K.R."/>
            <person name="Rand D."/>
            <person name="Rasmussen M.D."/>
            <person name="Reed L.K."/>
            <person name="Reenan R."/>
            <person name="Reily A."/>
            <person name="Remington K.A."/>
            <person name="Rieger T.T."/>
            <person name="Ritchie M.G."/>
            <person name="Robin C."/>
            <person name="Rogers Y.H."/>
            <person name="Rohde C."/>
            <person name="Rozas J."/>
            <person name="Rubenfield M.J."/>
            <person name="Ruiz A."/>
            <person name="Russo S."/>
            <person name="Salzberg S.L."/>
            <person name="Sanchez-Gracia A."/>
            <person name="Saranga D.J."/>
            <person name="Sato H."/>
            <person name="Schaeffer S.W."/>
            <person name="Schatz M.C."/>
            <person name="Schlenke T."/>
            <person name="Schwartz R."/>
            <person name="Segarra C."/>
            <person name="Singh R.S."/>
            <person name="Sirot L."/>
            <person name="Sirota M."/>
            <person name="Sisneros N.B."/>
            <person name="Smith C.D."/>
            <person name="Smith T.F."/>
            <person name="Spieth J."/>
            <person name="Stage D.E."/>
            <person name="Stark A."/>
            <person name="Stephan W."/>
            <person name="Strausberg R.L."/>
            <person name="Strempel S."/>
            <person name="Sturgill D."/>
            <person name="Sutton G."/>
            <person name="Sutton G.G."/>
            <person name="Tao W."/>
            <person name="Teichmann S."/>
            <person name="Tobari Y.N."/>
            <person name="Tomimura Y."/>
            <person name="Tsolas J.M."/>
            <person name="Valente V.L."/>
            <person name="Venter E."/>
            <person name="Venter J.C."/>
            <person name="Vicario S."/>
            <person name="Vieira F.G."/>
            <person name="Vilella A.J."/>
            <person name="Villasante A."/>
            <person name="Walenz B."/>
            <person name="Wang J."/>
            <person name="Wasserman M."/>
            <person name="Watts T."/>
            <person name="Wilson D."/>
            <person name="Wilson R.K."/>
            <person name="Wing R.A."/>
            <person name="Wolfner M.F."/>
            <person name="Wong A."/>
            <person name="Wong G.K."/>
            <person name="Wu C.I."/>
            <person name="Wu G."/>
            <person name="Yamamoto D."/>
            <person name="Yang H.P."/>
            <person name="Yang S.P."/>
            <person name="Yorke J.A."/>
            <person name="Yoshida K."/>
            <person name="Zdobnov E."/>
            <person name="Zhang P."/>
            <person name="Zhang Y."/>
            <person name="Zimin A.V."/>
            <person name="Baldwin J."/>
            <person name="Abdouelleil A."/>
            <person name="Abdulkadir J."/>
            <person name="Abebe A."/>
            <person name="Abera B."/>
            <person name="Abreu J."/>
            <person name="Acer S.C."/>
            <person name="Aftuck L."/>
            <person name="Alexander A."/>
            <person name="An P."/>
            <person name="Anderson E."/>
            <person name="Anderson S."/>
            <person name="Arachi H."/>
            <person name="Azer M."/>
            <person name="Bachantsang P."/>
            <person name="Barry A."/>
            <person name="Bayul T."/>
            <person name="Berlin A."/>
            <person name="Bessette D."/>
            <person name="Bloom T."/>
            <person name="Blye J."/>
            <person name="Boguslavskiy L."/>
            <person name="Bonnet C."/>
            <person name="Boukhgalter B."/>
            <person name="Bourzgui I."/>
            <person name="Brown A."/>
            <person name="Cahill P."/>
            <person name="Channer S."/>
            <person name="Cheshatsang Y."/>
            <person name="Chuda L."/>
            <person name="Citroen M."/>
            <person name="Collymore A."/>
            <person name="Cooke P."/>
            <person name="Costello M."/>
            <person name="D'Aco K."/>
            <person name="Daza R."/>
            <person name="De Haan G."/>
            <person name="DeGray S."/>
            <person name="DeMaso C."/>
            <person name="Dhargay N."/>
            <person name="Dooley K."/>
            <person name="Dooley E."/>
            <person name="Doricent M."/>
            <person name="Dorje P."/>
            <person name="Dorjee K."/>
            <person name="Dupes A."/>
            <person name="Elong R."/>
            <person name="Falk J."/>
            <person name="Farina A."/>
            <person name="Faro S."/>
            <person name="Ferguson D."/>
            <person name="Fisher S."/>
            <person name="Foley C.D."/>
            <person name="Franke A."/>
            <person name="Friedrich D."/>
            <person name="Gadbois L."/>
            <person name="Gearin G."/>
            <person name="Gearin C.R."/>
            <person name="Giannoukos G."/>
            <person name="Goode T."/>
            <person name="Graham J."/>
            <person name="Grandbois E."/>
            <person name="Grewal S."/>
            <person name="Gyaltsen K."/>
            <person name="Hafez N."/>
            <person name="Hagos B."/>
            <person name="Hall J."/>
            <person name="Henson C."/>
            <person name="Hollinger A."/>
            <person name="Honan T."/>
            <person name="Huard M.D."/>
            <person name="Hughes L."/>
            <person name="Hurhula B."/>
            <person name="Husby M.E."/>
            <person name="Kamat A."/>
            <person name="Kanga B."/>
            <person name="Kashin S."/>
            <person name="Khazanovich D."/>
            <person name="Kisner P."/>
            <person name="Lance K."/>
            <person name="Lara M."/>
            <person name="Lee W."/>
            <person name="Lennon N."/>
            <person name="Letendre F."/>
            <person name="LeVine R."/>
            <person name="Lipovsky A."/>
            <person name="Liu X."/>
            <person name="Liu J."/>
            <person name="Liu S."/>
            <person name="Lokyitsang T."/>
            <person name="Lokyitsang Y."/>
            <person name="Lubonja R."/>
            <person name="Lui A."/>
            <person name="MacDonald P."/>
            <person name="Magnisalis V."/>
            <person name="Maru K."/>
            <person name="Matthews C."/>
            <person name="McCusker W."/>
            <person name="McDonough S."/>
            <person name="Mehta T."/>
            <person name="Meldrim J."/>
            <person name="Meneus L."/>
            <person name="Mihai O."/>
            <person name="Mihalev A."/>
            <person name="Mihova T."/>
            <person name="Mittelman R."/>
            <person name="Mlenga V."/>
            <person name="Montmayeur A."/>
            <person name="Mulrain L."/>
            <person name="Navidi A."/>
            <person name="Naylor J."/>
            <person name="Negash T."/>
            <person name="Nguyen T."/>
            <person name="Nguyen N."/>
            <person name="Nicol R."/>
            <person name="Norbu C."/>
            <person name="Norbu N."/>
            <person name="Novod N."/>
            <person name="O'Neill B."/>
            <person name="Osman S."/>
            <person name="Markiewicz E."/>
            <person name="Oyono O.L."/>
            <person name="Patti C."/>
            <person name="Phunkhang P."/>
            <person name="Pierre F."/>
            <person name="Priest M."/>
            <person name="Raghuraman S."/>
            <person name="Rege F."/>
            <person name="Reyes R."/>
            <person name="Rise C."/>
            <person name="Rogov P."/>
            <person name="Ross K."/>
            <person name="Ryan E."/>
            <person name="Settipalli S."/>
            <person name="Shea T."/>
            <person name="Sherpa N."/>
            <person name="Shi L."/>
            <person name="Shih D."/>
            <person name="Sparrow T."/>
            <person name="Spaulding J."/>
            <person name="Stalker J."/>
            <person name="Stange-Thomann N."/>
            <person name="Stavropoulos S."/>
            <person name="Stone C."/>
            <person name="Strader C."/>
            <person name="Tesfaye S."/>
            <person name="Thomson T."/>
            <person name="Thoulutsang Y."/>
            <person name="Thoulutsang D."/>
            <person name="Topham K."/>
            <person name="Topping I."/>
            <person name="Tsamla T."/>
            <person name="Vassiliev H."/>
            <person name="Vo A."/>
            <person name="Wangchuk T."/>
            <person name="Wangdi T."/>
            <person name="Weiand M."/>
            <person name="Wilkinson J."/>
            <person name="Wilson A."/>
            <person name="Yadav S."/>
            <person name="Young G."/>
            <person name="Yu Q."/>
            <person name="Zembek L."/>
            <person name="Zhong D."/>
            <person name="Zimmer A."/>
            <person name="Zwirko Z."/>
            <person name="Jaffe D.B."/>
            <person name="Alvarez P."/>
            <person name="Brockman W."/>
            <person name="Butler J."/>
            <person name="Chin C."/>
            <person name="Gnerre S."/>
            <person name="Grabherr M."/>
            <person name="Kleber M."/>
            <person name="Mauceli E."/>
            <person name="MacCallum I."/>
        </authorList>
    </citation>
    <scope>NUCLEOTIDE SEQUENCE [LARGE SCALE GENOMIC DNA]</scope>
    <source>
        <strain evidence="10">Tucson 15081-1352.22</strain>
    </source>
</reference>
<keyword evidence="2" id="KW-1003">Cell membrane</keyword>
<evidence type="ECO:0000256" key="8">
    <source>
        <dbReference type="SAM" id="Phobius"/>
    </source>
</evidence>
<evidence type="ECO:0000313" key="10">
    <source>
        <dbReference type="Proteomes" id="UP000009192"/>
    </source>
</evidence>
<evidence type="ECO:0000256" key="5">
    <source>
        <dbReference type="ARBA" id="ARBA00023136"/>
    </source>
</evidence>
<keyword evidence="4 8" id="KW-1133">Transmembrane helix</keyword>
<evidence type="ECO:0000256" key="2">
    <source>
        <dbReference type="ARBA" id="ARBA00022475"/>
    </source>
</evidence>
<feature type="transmembrane region" description="Helical" evidence="8">
    <location>
        <begin position="221"/>
        <end position="240"/>
    </location>
</feature>
<gene>
    <name evidence="9" type="primary">Dmoj\GI13839</name>
    <name evidence="9" type="ORF">Dmoj_GI13839</name>
</gene>
<evidence type="ECO:0000256" key="1">
    <source>
        <dbReference type="ARBA" id="ARBA00004651"/>
    </source>
</evidence>
<evidence type="ECO:0000256" key="6">
    <source>
        <dbReference type="ARBA" id="ARBA00023170"/>
    </source>
</evidence>
<keyword evidence="5 8" id="KW-0472">Membrane</keyword>
<dbReference type="GO" id="GO:0005886">
    <property type="term" value="C:plasma membrane"/>
    <property type="evidence" value="ECO:0007669"/>
    <property type="project" value="UniProtKB-SubCell"/>
</dbReference>
<dbReference type="InParanoid" id="B4KVY9"/>
<evidence type="ECO:0008006" key="11">
    <source>
        <dbReference type="Google" id="ProtNLM"/>
    </source>
</evidence>
<dbReference type="Gene3D" id="1.10.287.70">
    <property type="match status" value="1"/>
</dbReference>